<dbReference type="OrthoDB" id="185373at2759"/>
<dbReference type="Gene3D" id="1.25.40.10">
    <property type="entry name" value="Tetratricopeptide repeat domain"/>
    <property type="match status" value="3"/>
</dbReference>
<proteinExistence type="predicted"/>
<dbReference type="PANTHER" id="PTHR47933:SF11">
    <property type="entry name" value="PENTATRICOPEPTIDE REPEAT-CONTAINING PROTEIN 2"/>
    <property type="match status" value="1"/>
</dbReference>
<reference evidence="3 4" key="1">
    <citation type="journal article" date="2021" name="Genome Biol.">
        <title>AFLAP: assembly-free linkage analysis pipeline using k-mers from genome sequencing data.</title>
        <authorList>
            <person name="Fletcher K."/>
            <person name="Zhang L."/>
            <person name="Gil J."/>
            <person name="Han R."/>
            <person name="Cavanaugh K."/>
            <person name="Michelmore R."/>
        </authorList>
    </citation>
    <scope>NUCLEOTIDE SEQUENCE [LARGE SCALE GENOMIC DNA]</scope>
    <source>
        <strain evidence="3 4">SF5</strain>
    </source>
</reference>
<dbReference type="GeneID" id="94345582"/>
<evidence type="ECO:0000313" key="4">
    <source>
        <dbReference type="Proteomes" id="UP000294530"/>
    </source>
</evidence>
<evidence type="ECO:0000256" key="1">
    <source>
        <dbReference type="ARBA" id="ARBA00022737"/>
    </source>
</evidence>
<keyword evidence="1" id="KW-0677">Repeat</keyword>
<dbReference type="KEGG" id="blac:94345582"/>
<evidence type="ECO:0000256" key="2">
    <source>
        <dbReference type="PROSITE-ProRule" id="PRU00708"/>
    </source>
</evidence>
<gene>
    <name evidence="3" type="ORF">CCR75_001810</name>
</gene>
<dbReference type="InterPro" id="IPR002885">
    <property type="entry name" value="PPR_rpt"/>
</dbReference>
<dbReference type="NCBIfam" id="TIGR00756">
    <property type="entry name" value="PPR"/>
    <property type="match status" value="1"/>
</dbReference>
<dbReference type="Proteomes" id="UP000294530">
    <property type="component" value="Unassembled WGS sequence"/>
</dbReference>
<accession>A0A976FF74</accession>
<dbReference type="GO" id="GO:0003729">
    <property type="term" value="F:mRNA binding"/>
    <property type="evidence" value="ECO:0007669"/>
    <property type="project" value="TreeGrafter"/>
</dbReference>
<evidence type="ECO:0008006" key="5">
    <source>
        <dbReference type="Google" id="ProtNLM"/>
    </source>
</evidence>
<comment type="caution">
    <text evidence="3">The sequence shown here is derived from an EMBL/GenBank/DDBJ whole genome shotgun (WGS) entry which is preliminary data.</text>
</comment>
<dbReference type="PROSITE" id="PS51375">
    <property type="entry name" value="PPR"/>
    <property type="match status" value="2"/>
</dbReference>
<organism evidence="3 4">
    <name type="scientific">Bremia lactucae</name>
    <name type="common">Lettuce downy mildew</name>
    <dbReference type="NCBI Taxonomy" id="4779"/>
    <lineage>
        <taxon>Eukaryota</taxon>
        <taxon>Sar</taxon>
        <taxon>Stramenopiles</taxon>
        <taxon>Oomycota</taxon>
        <taxon>Peronosporomycetes</taxon>
        <taxon>Peronosporales</taxon>
        <taxon>Peronosporaceae</taxon>
        <taxon>Bremia</taxon>
    </lineage>
</organism>
<feature type="repeat" description="PPR" evidence="2">
    <location>
        <begin position="353"/>
        <end position="383"/>
    </location>
</feature>
<dbReference type="InterPro" id="IPR011990">
    <property type="entry name" value="TPR-like_helical_dom_sf"/>
</dbReference>
<dbReference type="Pfam" id="PF01535">
    <property type="entry name" value="PPR"/>
    <property type="match status" value="1"/>
</dbReference>
<protein>
    <recommendedName>
        <fullName evidence="5">Pentacotripeptide-repeat region of PRORP domain-containing protein</fullName>
    </recommendedName>
</protein>
<keyword evidence="4" id="KW-1185">Reference proteome</keyword>
<feature type="repeat" description="PPR" evidence="2">
    <location>
        <begin position="212"/>
        <end position="248"/>
    </location>
</feature>
<dbReference type="RefSeq" id="XP_067815134.1">
    <property type="nucleotide sequence ID" value="XM_067959911.1"/>
</dbReference>
<evidence type="ECO:0000313" key="3">
    <source>
        <dbReference type="EMBL" id="TDH65635.1"/>
    </source>
</evidence>
<dbReference type="Pfam" id="PF13041">
    <property type="entry name" value="PPR_2"/>
    <property type="match status" value="2"/>
</dbReference>
<sequence>MTMLVHRSRRSIWQIAVRATNCQSQSALWCMPRSFLAQFATMSPRAVSLKNDDVSAAAESEGPPMSCKLTTSTIVSNPMNAHSTVWEYAASITNRSRMNDRTKCPAEIDRVSFRMLLAEGMRHGRVSATLRQKILNFQIFDSYWSDQELVMIVHALTKINRCDMALKVLFHQIKEPNRDRLNRVAAASARMGNSQIALGVLEIANKFHLKPDVITFTSAIHACARGGRSDILKALELVNEMFAADVQPNTRTYGAMILAYARMGCWDETLNLVNSISYTNDAHKKEIFTCAIISCSRNFQHFYALKLFELLLDDGIYPGDNVCNAALSSCARTTDMKQLRRIFKLVERHATPSTYSYNSMIVACGNARNMKKALEVLNKMQIDVSISPDVVTFNSLLLAAVRSRRVDEFPFILSRMAEAGINWDACTLNTLLEGCALNGDTRMAKQYWSQVSRRKKSDAVASRTNKQYLRLDRGHYETLMTVYYAAKDYQAIIDLWQKDMICRRRAKSSKTLNFLVCACKGLKNITIAEALMAEFAGRGQPISAITHHHMLEVFLAAGKPNAASAYLHKYMESNGLVSTFSFTVIMKYLYKDNYHSDVLATFGLYLEARGLSSKNQNPLLHYPTDAIYVLAMRSAIKLQDHETVLAIYGGLPATTSMVVRSVLLVHAVSSCENEGDWRTAVKMYDEMTGKLDEDTSVDLYKHIVKIVARTGEFDCALDVGGGKWYRNNRPDKGWGLSN</sequence>
<dbReference type="AlphaFoldDB" id="A0A976FF74"/>
<dbReference type="EMBL" id="SHOA02000002">
    <property type="protein sequence ID" value="TDH65635.1"/>
    <property type="molecule type" value="Genomic_DNA"/>
</dbReference>
<dbReference type="InterPro" id="IPR051240">
    <property type="entry name" value="Mito_RNA-Proc/Resp"/>
</dbReference>
<dbReference type="PANTHER" id="PTHR47933">
    <property type="entry name" value="PENTATRICOPEPTIDE REPEAT-CONTAINING PROTEIN 1, MITOCHONDRIAL"/>
    <property type="match status" value="1"/>
</dbReference>
<name>A0A976FF74_BRELC</name>